<dbReference type="AlphaFoldDB" id="A0A2H9TGD4"/>
<evidence type="ECO:0000313" key="3">
    <source>
        <dbReference type="Proteomes" id="UP000240830"/>
    </source>
</evidence>
<organism evidence="2 3">
    <name type="scientific">Paramicrosporidium saccamoebae</name>
    <dbReference type="NCBI Taxonomy" id="1246581"/>
    <lineage>
        <taxon>Eukaryota</taxon>
        <taxon>Fungi</taxon>
        <taxon>Fungi incertae sedis</taxon>
        <taxon>Cryptomycota</taxon>
        <taxon>Cryptomycota incertae sedis</taxon>
        <taxon>Paramicrosporidium</taxon>
    </lineage>
</organism>
<comment type="subcellular location">
    <subcellularLocation>
        <location evidence="1">Mitochondrion</location>
    </subcellularLocation>
</comment>
<dbReference type="Gene3D" id="1.10.1510.10">
    <property type="entry name" value="Uncharacterised protein YqeY/AIM41 PF09424, N-terminal domain"/>
    <property type="match status" value="1"/>
</dbReference>
<proteinExistence type="inferred from homology"/>
<evidence type="ECO:0000256" key="1">
    <source>
        <dbReference type="RuleBase" id="RU365099"/>
    </source>
</evidence>
<dbReference type="Proteomes" id="UP000240830">
    <property type="component" value="Unassembled WGS sequence"/>
</dbReference>
<dbReference type="GO" id="GO:0005739">
    <property type="term" value="C:mitochondrion"/>
    <property type="evidence" value="ECO:0007669"/>
    <property type="project" value="UniProtKB-SubCell"/>
</dbReference>
<protein>
    <recommendedName>
        <fullName evidence="1">Altered inheritance of mitochondria protein 41</fullName>
    </recommendedName>
</protein>
<keyword evidence="1" id="KW-0496">Mitochondrion</keyword>
<dbReference type="SUPFAM" id="SSF89095">
    <property type="entry name" value="GatB/YqeY motif"/>
    <property type="match status" value="1"/>
</dbReference>
<reference evidence="2 3" key="1">
    <citation type="submission" date="2016-10" db="EMBL/GenBank/DDBJ databases">
        <title>The genome of Paramicrosporidium saccamoebae is the missing link in understanding Cryptomycota and Microsporidia evolution.</title>
        <authorList>
            <person name="Quandt C.A."/>
            <person name="Beaudet D."/>
            <person name="Corsaro D."/>
            <person name="Michel R."/>
            <person name="Corradi N."/>
            <person name="James T."/>
        </authorList>
    </citation>
    <scope>NUCLEOTIDE SEQUENCE [LARGE SCALE GENOMIC DNA]</scope>
    <source>
        <strain evidence="2 3">KSL3</strain>
    </source>
</reference>
<name>A0A2H9TGD4_9FUNG</name>
<dbReference type="PANTHER" id="PTHR28055">
    <property type="entry name" value="ALTERED INHERITANCE OF MITOCHONDRIA PROTEIN 41, MITOCHONDRIAL"/>
    <property type="match status" value="1"/>
</dbReference>
<gene>
    <name evidence="1" type="primary">AIM41</name>
    <name evidence="2" type="ORF">PSACC_03607</name>
</gene>
<dbReference type="Pfam" id="PF09424">
    <property type="entry name" value="YqeY"/>
    <property type="match status" value="1"/>
</dbReference>
<dbReference type="InterPro" id="IPR019004">
    <property type="entry name" value="YqeY/Aim41"/>
</dbReference>
<dbReference type="OrthoDB" id="538640at2759"/>
<comment type="caution">
    <text evidence="2">The sequence shown here is derived from an EMBL/GenBank/DDBJ whole genome shotgun (WGS) entry which is preliminary data.</text>
</comment>
<comment type="similarity">
    <text evidence="1">Belongs to the AIM41 family.</text>
</comment>
<dbReference type="InterPro" id="IPR042184">
    <property type="entry name" value="YqeY/Aim41_N"/>
</dbReference>
<dbReference type="InterPro" id="IPR003789">
    <property type="entry name" value="Asn/Gln_tRNA_amidoTrase-B-like"/>
</dbReference>
<dbReference type="EMBL" id="MTSL01000213">
    <property type="protein sequence ID" value="PJF16650.1"/>
    <property type="molecule type" value="Genomic_DNA"/>
</dbReference>
<keyword evidence="3" id="KW-1185">Reference proteome</keyword>
<dbReference type="PANTHER" id="PTHR28055:SF1">
    <property type="entry name" value="ALTERED INHERITANCE OF MITOCHONDRIA PROTEIN 41, MITOCHONDRIAL"/>
    <property type="match status" value="1"/>
</dbReference>
<dbReference type="GO" id="GO:0016884">
    <property type="term" value="F:carbon-nitrogen ligase activity, with glutamine as amido-N-donor"/>
    <property type="evidence" value="ECO:0007669"/>
    <property type="project" value="UniProtKB-UniRule"/>
</dbReference>
<evidence type="ECO:0000313" key="2">
    <source>
        <dbReference type="EMBL" id="PJF16650.1"/>
    </source>
</evidence>
<accession>A0A2H9TGD4</accession>
<sequence length="184" mass="20698">MLLRAIRRNIVTRSGNAAPLTLKARLQKDMITALKTKDSGRASVLKQVYAEIVKSEKLSSGRPSEVAVLQKCVQRWLSAIEEYRALKEGRSDEQRLKLQDAIDRETLELAILKEYLPLPYSHAELSDAINGVLRDLEITHPAKEQSGRVMKRLLETLDHDKINKKELALMVSGILDSGRQNITG</sequence>